<sequence length="112" mass="12164">MTDQSEPDETQWPAPELRLLPWETPVGNPCYLSTDDSGGYLSRKADEMEAEQMREAAAVLADAEKVLDDPTAGPLTLRVTLQQTTRALGDVRRIAASRGGRLPVPDDLDADG</sequence>
<accession>A0A3Q9K7M5</accession>
<name>A0A3Q9K7M5_9ACTN</name>
<proteinExistence type="predicted"/>
<protein>
    <submittedName>
        <fullName evidence="1">Uncharacterized protein</fullName>
    </submittedName>
</protein>
<evidence type="ECO:0000313" key="2">
    <source>
        <dbReference type="Proteomes" id="UP000275579"/>
    </source>
</evidence>
<dbReference type="AlphaFoldDB" id="A0A3Q9K7M5"/>
<dbReference type="RefSeq" id="WP_127152199.1">
    <property type="nucleotide sequence ID" value="NZ_CP029042.1"/>
</dbReference>
<dbReference type="Proteomes" id="UP000275579">
    <property type="component" value="Chromosome"/>
</dbReference>
<organism evidence="1 2">
    <name type="scientific">Streptomyces lydicus</name>
    <dbReference type="NCBI Taxonomy" id="47763"/>
    <lineage>
        <taxon>Bacteria</taxon>
        <taxon>Bacillati</taxon>
        <taxon>Actinomycetota</taxon>
        <taxon>Actinomycetes</taxon>
        <taxon>Kitasatosporales</taxon>
        <taxon>Streptomycetaceae</taxon>
        <taxon>Streptomyces</taxon>
    </lineage>
</organism>
<evidence type="ECO:0000313" key="1">
    <source>
        <dbReference type="EMBL" id="AZS73164.1"/>
    </source>
</evidence>
<reference evidence="1 2" key="1">
    <citation type="submission" date="2018-04" db="EMBL/GenBank/DDBJ databases">
        <title>Complete genome sequences of Streptomyces lydicus strain WYEC and characterization of antagonistic properties of biological control agents.</title>
        <authorList>
            <person name="Mariita R.M."/>
            <person name="Sello J.K."/>
        </authorList>
    </citation>
    <scope>NUCLEOTIDE SEQUENCE [LARGE SCALE GENOMIC DNA]</scope>
    <source>
        <strain evidence="1 2">WYEC 108</strain>
    </source>
</reference>
<dbReference type="EMBL" id="CP029042">
    <property type="protein sequence ID" value="AZS73164.1"/>
    <property type="molecule type" value="Genomic_DNA"/>
</dbReference>
<gene>
    <name evidence="1" type="ORF">DDE74_21375</name>
</gene>